<reference evidence="3 4" key="1">
    <citation type="journal article" date="2013" name="Int. J. Syst. Evol. Microbiol.">
        <title>Marinoscillum luteum sp. nov., isolated from marine sediment.</title>
        <authorList>
            <person name="Cha I.T."/>
            <person name="Park S.J."/>
            <person name="Kim S.J."/>
            <person name="Kim J.G."/>
            <person name="Jung M.Y."/>
            <person name="Shin K.S."/>
            <person name="Kwon K.K."/>
            <person name="Yang S.H."/>
            <person name="Seo Y.S."/>
            <person name="Rhee S.K."/>
        </authorList>
    </citation>
    <scope>NUCLEOTIDE SEQUENCE [LARGE SCALE GENOMIC DNA]</scope>
    <source>
        <strain evidence="3 4">KCTC 23939</strain>
    </source>
</reference>
<proteinExistence type="predicted"/>
<feature type="domain" description="CAAX prenyl protease 2/Lysostaphin resistance protein A-like" evidence="2">
    <location>
        <begin position="111"/>
        <end position="210"/>
    </location>
</feature>
<name>A0ABW7N815_9BACT</name>
<sequence length="248" mass="29292">MIEFYRKYKPVIFFYCLACLFSWPFFFWRDVHSDNWNSLQIDPIIKTCFIMWGPGLSAIITSLIFKEKIKKTISFFGSSILKSFLFWSLPMIAFLTFGDYDNEGLTIGRIAIYFGGIFLFTLGEELGWRGFLQDQLNHLPKWKQYLIIGTLWEFWHFTTRTLSGSITARILRPLLFIIPNTVLSFLFGESVNKSKSIIVAVTFHAWYNLLFEFSNKTTYIIFSISVLFWVFMPLTWDKKIEFKKLINP</sequence>
<dbReference type="InterPro" id="IPR042150">
    <property type="entry name" value="MmRce1-like"/>
</dbReference>
<feature type="transmembrane region" description="Helical" evidence="1">
    <location>
        <begin position="44"/>
        <end position="65"/>
    </location>
</feature>
<feature type="transmembrane region" description="Helical" evidence="1">
    <location>
        <begin position="217"/>
        <end position="236"/>
    </location>
</feature>
<evidence type="ECO:0000313" key="4">
    <source>
        <dbReference type="Proteomes" id="UP001610063"/>
    </source>
</evidence>
<dbReference type="Pfam" id="PF02517">
    <property type="entry name" value="Rce1-like"/>
    <property type="match status" value="1"/>
</dbReference>
<dbReference type="EC" id="3.4.-.-" evidence="3"/>
<feature type="transmembrane region" description="Helical" evidence="1">
    <location>
        <begin position="12"/>
        <end position="29"/>
    </location>
</feature>
<dbReference type="EMBL" id="JBIPKE010000015">
    <property type="protein sequence ID" value="MFH6983761.1"/>
    <property type="molecule type" value="Genomic_DNA"/>
</dbReference>
<dbReference type="GO" id="GO:0016787">
    <property type="term" value="F:hydrolase activity"/>
    <property type="evidence" value="ECO:0007669"/>
    <property type="project" value="UniProtKB-KW"/>
</dbReference>
<keyword evidence="1" id="KW-0472">Membrane</keyword>
<dbReference type="PANTHER" id="PTHR35797">
    <property type="entry name" value="PROTEASE-RELATED"/>
    <property type="match status" value="1"/>
</dbReference>
<organism evidence="3 4">
    <name type="scientific">Marinoscillum luteum</name>
    <dbReference type="NCBI Taxonomy" id="861051"/>
    <lineage>
        <taxon>Bacteria</taxon>
        <taxon>Pseudomonadati</taxon>
        <taxon>Bacteroidota</taxon>
        <taxon>Cytophagia</taxon>
        <taxon>Cytophagales</taxon>
        <taxon>Reichenbachiellaceae</taxon>
        <taxon>Marinoscillum</taxon>
    </lineage>
</organism>
<evidence type="ECO:0000259" key="2">
    <source>
        <dbReference type="Pfam" id="PF02517"/>
    </source>
</evidence>
<keyword evidence="1" id="KW-1133">Transmembrane helix</keyword>
<dbReference type="RefSeq" id="WP_395417293.1">
    <property type="nucleotide sequence ID" value="NZ_JBIPKE010000015.1"/>
</dbReference>
<dbReference type="PANTHER" id="PTHR35797:SF1">
    <property type="entry name" value="PROTEASE"/>
    <property type="match status" value="1"/>
</dbReference>
<feature type="transmembrane region" description="Helical" evidence="1">
    <location>
        <begin position="104"/>
        <end position="123"/>
    </location>
</feature>
<keyword evidence="1" id="KW-0812">Transmembrane</keyword>
<feature type="transmembrane region" description="Helical" evidence="1">
    <location>
        <begin position="170"/>
        <end position="187"/>
    </location>
</feature>
<evidence type="ECO:0000256" key="1">
    <source>
        <dbReference type="SAM" id="Phobius"/>
    </source>
</evidence>
<protein>
    <submittedName>
        <fullName evidence="3">CPBP family intramembrane glutamic endopeptidase</fullName>
        <ecNumber evidence="3">3.4.-.-</ecNumber>
    </submittedName>
</protein>
<gene>
    <name evidence="3" type="ORF">ACHKAR_09935</name>
</gene>
<feature type="transmembrane region" description="Helical" evidence="1">
    <location>
        <begin position="72"/>
        <end position="98"/>
    </location>
</feature>
<accession>A0ABW7N815</accession>
<keyword evidence="4" id="KW-1185">Reference proteome</keyword>
<comment type="caution">
    <text evidence="3">The sequence shown here is derived from an EMBL/GenBank/DDBJ whole genome shotgun (WGS) entry which is preliminary data.</text>
</comment>
<dbReference type="Proteomes" id="UP001610063">
    <property type="component" value="Unassembled WGS sequence"/>
</dbReference>
<dbReference type="InterPro" id="IPR003675">
    <property type="entry name" value="Rce1/LyrA-like_dom"/>
</dbReference>
<evidence type="ECO:0000313" key="3">
    <source>
        <dbReference type="EMBL" id="MFH6983761.1"/>
    </source>
</evidence>
<keyword evidence="3" id="KW-0378">Hydrolase</keyword>